<dbReference type="PROSITE" id="PS50893">
    <property type="entry name" value="ABC_TRANSPORTER_2"/>
    <property type="match status" value="1"/>
</dbReference>
<evidence type="ECO:0000256" key="4">
    <source>
        <dbReference type="ARBA" id="ARBA00022737"/>
    </source>
</evidence>
<dbReference type="GO" id="GO:0003677">
    <property type="term" value="F:DNA binding"/>
    <property type="evidence" value="ECO:0007669"/>
    <property type="project" value="UniProtKB-KW"/>
</dbReference>
<evidence type="ECO:0000256" key="5">
    <source>
        <dbReference type="ARBA" id="ARBA00022741"/>
    </source>
</evidence>
<evidence type="ECO:0000256" key="11">
    <source>
        <dbReference type="ARBA" id="ARBA00022881"/>
    </source>
</evidence>
<dbReference type="GO" id="GO:0005524">
    <property type="term" value="F:ATP binding"/>
    <property type="evidence" value="ECO:0007669"/>
    <property type="project" value="UniProtKB-KW"/>
</dbReference>
<evidence type="ECO:0000256" key="8">
    <source>
        <dbReference type="ARBA" id="ARBA00022771"/>
    </source>
</evidence>
<evidence type="ECO:0000256" key="3">
    <source>
        <dbReference type="ARBA" id="ARBA00022723"/>
    </source>
</evidence>
<evidence type="ECO:0000256" key="16">
    <source>
        <dbReference type="ARBA" id="ARBA00042156"/>
    </source>
</evidence>
<keyword evidence="8" id="KW-0863">Zinc-finger</keyword>
<evidence type="ECO:0000256" key="1">
    <source>
        <dbReference type="ARBA" id="ARBA00004496"/>
    </source>
</evidence>
<dbReference type="InterPro" id="IPR004602">
    <property type="entry name" value="UvrA"/>
</dbReference>
<comment type="caution">
    <text evidence="18">The sequence shown here is derived from an EMBL/GenBank/DDBJ whole genome shotgun (WGS) entry which is preliminary data.</text>
</comment>
<dbReference type="GO" id="GO:0009380">
    <property type="term" value="C:excinuclease repair complex"/>
    <property type="evidence" value="ECO:0007669"/>
    <property type="project" value="InterPro"/>
</dbReference>
<keyword evidence="7" id="KW-0228">DNA excision</keyword>
<evidence type="ECO:0000256" key="2">
    <source>
        <dbReference type="ARBA" id="ARBA00022490"/>
    </source>
</evidence>
<evidence type="ECO:0000256" key="10">
    <source>
        <dbReference type="ARBA" id="ARBA00022840"/>
    </source>
</evidence>
<keyword evidence="10" id="KW-0067">ATP-binding</keyword>
<dbReference type="Pfam" id="PF17760">
    <property type="entry name" value="UvrA_inter"/>
    <property type="match status" value="1"/>
</dbReference>
<evidence type="ECO:0000259" key="17">
    <source>
        <dbReference type="PROSITE" id="PS50893"/>
    </source>
</evidence>
<reference evidence="19" key="1">
    <citation type="submission" date="2017-09" db="EMBL/GenBank/DDBJ databases">
        <title>Depth-based differentiation of microbial function through sediment-hosted aquifers and enrichment of novel symbionts in the deep terrestrial subsurface.</title>
        <authorList>
            <person name="Probst A.J."/>
            <person name="Ladd B."/>
            <person name="Jarett J.K."/>
            <person name="Geller-Mcgrath D.E."/>
            <person name="Sieber C.M.K."/>
            <person name="Emerson J.B."/>
            <person name="Anantharaman K."/>
            <person name="Thomas B.C."/>
            <person name="Malmstrom R."/>
            <person name="Stieglmeier M."/>
            <person name="Klingl A."/>
            <person name="Woyke T."/>
            <person name="Ryan C.M."/>
            <person name="Banfield J.F."/>
        </authorList>
    </citation>
    <scope>NUCLEOTIDE SEQUENCE [LARGE SCALE GENOMIC DNA]</scope>
</reference>
<keyword evidence="9" id="KW-0862">Zinc</keyword>
<keyword evidence="6" id="KW-0227">DNA damage</keyword>
<keyword evidence="5" id="KW-0547">Nucleotide-binding</keyword>
<keyword evidence="2" id="KW-0963">Cytoplasm</keyword>
<dbReference type="InterPro" id="IPR041102">
    <property type="entry name" value="UvrA_inter"/>
</dbReference>
<dbReference type="SMART" id="SM00382">
    <property type="entry name" value="AAA"/>
    <property type="match status" value="2"/>
</dbReference>
<keyword evidence="13" id="KW-0234">DNA repair</keyword>
<dbReference type="GO" id="GO:0008270">
    <property type="term" value="F:zinc ion binding"/>
    <property type="evidence" value="ECO:0007669"/>
    <property type="project" value="UniProtKB-KW"/>
</dbReference>
<evidence type="ECO:0000256" key="14">
    <source>
        <dbReference type="ARBA" id="ARBA00038000"/>
    </source>
</evidence>
<dbReference type="PANTHER" id="PTHR43152">
    <property type="entry name" value="UVRABC SYSTEM PROTEIN A"/>
    <property type="match status" value="1"/>
</dbReference>
<evidence type="ECO:0000256" key="15">
    <source>
        <dbReference type="ARBA" id="ARBA00039316"/>
    </source>
</evidence>
<sequence length="890" mass="98871">MENYIKIKGAREHNLKNIDVQIPKNKLVVFSGVSGSGKSSLAMDTLYAEGQRRYVESLSSYARQFLGMLPRPDVDTIEGLSPAIAIDQHGLSHNPRSTVGTVTEIYDYLRVLFARVGHPHCPACGREVARQTSDQIANQIKDLALARLKERLTKQLRLMVVAPIVRDKRGEFDKLFDHLEKKGFDQVRIDGKIFNLAEDFLLIKTNRHNIDLVVDRIAADKKQIAGEEFFKRVRDDVEIALDLAAGLAGLVWVDDPGLGFPGRPTKMVDVLFSSRFACPVCNISLPEIEPRIFSFNSPFGACPECDGLGVKLKIDPRRVSPWRAAELERRYYTTTSDVIREELEKLMIKQLCPVCSGARLKKESLMVTVDSHSIAKISAWSLEKLRHWITGLASGLDSDKEQQISRPLLKEIASRLLFLVSVGVDYLTLDRMAATLSAGEGQRIRLASQLGSGLTGVLYILDEPTVGLHPRDTQKLVDTLKRLRDLGNTLIVVEHDSRVLNQADWILDFGPGAGKNGGRIVAQGTIAQIKANPASLTGLYLSGREKMPAFSVAQESCRNWLMISGCRAHNLKNITVRLPLGKLICVAGVSGSGKSSLVTDTLYPALRQSLDPTFREKPGEFAKLTGLEFIDQVYLVDQSPIGRTSRSNPSTYIGVFADIRLLFAQTREAKLKGFSQTHFSFNTEGGRCEVCQGQGQLRVQMQFLPDIWVQCEECHGKRFKPEVLEVEFKGLNIAQVLDLTIKEAKEFFGAIPVIGKKLAILEKIGLDYLELGQPSPTLSGGESQRLKLARELVKKSEGRTVYLLDEPTTGLHFADLKKLLLVLRALVERGDTVIVIEHNLEMIKQADWVIDLGPEGGERGGRVVNQGTPLAVAKNVATWTGRYLREYLKF</sequence>
<name>A0A2H0WMA7_9BACT</name>
<dbReference type="Proteomes" id="UP000230033">
    <property type="component" value="Unassembled WGS sequence"/>
</dbReference>
<evidence type="ECO:0000313" key="18">
    <source>
        <dbReference type="EMBL" id="PIS13794.1"/>
    </source>
</evidence>
<gene>
    <name evidence="18" type="primary">uvrA</name>
    <name evidence="18" type="ORF">COT65_02285</name>
</gene>
<dbReference type="SUPFAM" id="SSF52540">
    <property type="entry name" value="P-loop containing nucleoside triphosphate hydrolases"/>
    <property type="match status" value="2"/>
</dbReference>
<dbReference type="Gene3D" id="3.30.190.20">
    <property type="match status" value="1"/>
</dbReference>
<dbReference type="Gene3D" id="1.20.1580.10">
    <property type="entry name" value="ABC transporter ATPase like domain"/>
    <property type="match status" value="1"/>
</dbReference>
<protein>
    <recommendedName>
        <fullName evidence="15">UvrABC system protein A</fullName>
    </recommendedName>
    <alternativeName>
        <fullName evidence="16">Excinuclease ABC subunit A</fullName>
    </alternativeName>
</protein>
<dbReference type="GO" id="GO:0005737">
    <property type="term" value="C:cytoplasm"/>
    <property type="evidence" value="ECO:0007669"/>
    <property type="project" value="UniProtKB-SubCell"/>
</dbReference>
<dbReference type="InterPro" id="IPR003439">
    <property type="entry name" value="ABC_transporter-like_ATP-bd"/>
</dbReference>
<keyword evidence="11" id="KW-0267">Excision nuclease</keyword>
<dbReference type="GO" id="GO:0016887">
    <property type="term" value="F:ATP hydrolysis activity"/>
    <property type="evidence" value="ECO:0007669"/>
    <property type="project" value="InterPro"/>
</dbReference>
<dbReference type="PANTHER" id="PTHR43152:SF3">
    <property type="entry name" value="UVRABC SYSTEM PROTEIN A"/>
    <property type="match status" value="1"/>
</dbReference>
<feature type="domain" description="ABC transporter" evidence="17">
    <location>
        <begin position="552"/>
        <end position="879"/>
    </location>
</feature>
<comment type="subcellular location">
    <subcellularLocation>
        <location evidence="1">Cytoplasm</location>
    </subcellularLocation>
</comment>
<dbReference type="PROSITE" id="PS00211">
    <property type="entry name" value="ABC_TRANSPORTER_1"/>
    <property type="match status" value="1"/>
</dbReference>
<dbReference type="GO" id="GO:0004518">
    <property type="term" value="F:nuclease activity"/>
    <property type="evidence" value="ECO:0007669"/>
    <property type="project" value="UniProtKB-KW"/>
</dbReference>
<comment type="similarity">
    <text evidence="14">Belongs to the ABC transporter superfamily. UvrA family.</text>
</comment>
<evidence type="ECO:0000313" key="19">
    <source>
        <dbReference type="Proteomes" id="UP000230033"/>
    </source>
</evidence>
<evidence type="ECO:0000256" key="12">
    <source>
        <dbReference type="ARBA" id="ARBA00023125"/>
    </source>
</evidence>
<dbReference type="InterPro" id="IPR027417">
    <property type="entry name" value="P-loop_NTPase"/>
</dbReference>
<keyword evidence="4" id="KW-0677">Repeat</keyword>
<dbReference type="InterPro" id="IPR003593">
    <property type="entry name" value="AAA+_ATPase"/>
</dbReference>
<dbReference type="AlphaFoldDB" id="A0A2H0WMA7"/>
<dbReference type="NCBIfam" id="TIGR00630">
    <property type="entry name" value="uvra"/>
    <property type="match status" value="1"/>
</dbReference>
<proteinExistence type="inferred from homology"/>
<organism evidence="18 19">
    <name type="scientific">Candidatus Shapirobacteria bacterium CG09_land_8_20_14_0_10_47_13</name>
    <dbReference type="NCBI Taxonomy" id="1974481"/>
    <lineage>
        <taxon>Bacteria</taxon>
        <taxon>Candidatus Shapironibacteriota</taxon>
    </lineage>
</organism>
<dbReference type="EMBL" id="PEZJ01000029">
    <property type="protein sequence ID" value="PIS13794.1"/>
    <property type="molecule type" value="Genomic_DNA"/>
</dbReference>
<dbReference type="InterPro" id="IPR017871">
    <property type="entry name" value="ABC_transporter-like_CS"/>
</dbReference>
<keyword evidence="3" id="KW-0479">Metal-binding</keyword>
<evidence type="ECO:0000256" key="7">
    <source>
        <dbReference type="ARBA" id="ARBA00022769"/>
    </source>
</evidence>
<evidence type="ECO:0000256" key="13">
    <source>
        <dbReference type="ARBA" id="ARBA00023204"/>
    </source>
</evidence>
<keyword evidence="12" id="KW-0238">DNA-binding</keyword>
<dbReference type="GO" id="GO:0006289">
    <property type="term" value="P:nucleotide-excision repair"/>
    <property type="evidence" value="ECO:0007669"/>
    <property type="project" value="InterPro"/>
</dbReference>
<evidence type="ECO:0000256" key="6">
    <source>
        <dbReference type="ARBA" id="ARBA00022763"/>
    </source>
</evidence>
<accession>A0A2H0WMA7</accession>
<evidence type="ECO:0000256" key="9">
    <source>
        <dbReference type="ARBA" id="ARBA00022833"/>
    </source>
</evidence>
<dbReference type="Gene3D" id="3.40.50.300">
    <property type="entry name" value="P-loop containing nucleotide triphosphate hydrolases"/>
    <property type="match status" value="3"/>
</dbReference>